<dbReference type="PANTHER" id="PTHR46967:SF1">
    <property type="entry name" value="KERATIN-ASSOCIATED PROTEIN 16-1-LIKE"/>
    <property type="match status" value="1"/>
</dbReference>
<evidence type="ECO:0000313" key="6">
    <source>
        <dbReference type="Proteomes" id="UP001146793"/>
    </source>
</evidence>
<evidence type="ECO:0000259" key="3">
    <source>
        <dbReference type="Pfam" id="PF06011"/>
    </source>
</evidence>
<evidence type="ECO:0000259" key="4">
    <source>
        <dbReference type="Pfam" id="PF07699"/>
    </source>
</evidence>
<feature type="domain" description="Tyrosine-protein kinase ephrin type A/B receptor-like" evidence="4">
    <location>
        <begin position="607"/>
        <end position="655"/>
    </location>
</feature>
<keyword evidence="1" id="KW-1133">Transmembrane helix</keyword>
<dbReference type="Proteomes" id="UP001146793">
    <property type="component" value="Unassembled WGS sequence"/>
</dbReference>
<dbReference type="InterPro" id="IPR006212">
    <property type="entry name" value="Furin_repeat"/>
</dbReference>
<feature type="transmembrane region" description="Helical" evidence="1">
    <location>
        <begin position="1042"/>
        <end position="1063"/>
    </location>
</feature>
<feature type="domain" description="Tyrosine-protein kinase ephrin type A/B receptor-like" evidence="4">
    <location>
        <begin position="519"/>
        <end position="567"/>
    </location>
</feature>
<feature type="transmembrane region" description="Helical" evidence="1">
    <location>
        <begin position="1137"/>
        <end position="1156"/>
    </location>
</feature>
<feature type="transmembrane region" description="Helical" evidence="1">
    <location>
        <begin position="995"/>
        <end position="1016"/>
    </location>
</feature>
<dbReference type="Gene3D" id="2.10.50.10">
    <property type="entry name" value="Tumor Necrosis Factor Receptor, subunit A, domain 2"/>
    <property type="match status" value="6"/>
</dbReference>
<dbReference type="InterPro" id="IPR011641">
    <property type="entry name" value="Tyr-kin_ephrin_A/B_rcpt-like"/>
</dbReference>
<dbReference type="InterPro" id="IPR009030">
    <property type="entry name" value="Growth_fac_rcpt_cys_sf"/>
</dbReference>
<evidence type="ECO:0000313" key="5">
    <source>
        <dbReference type="EMBL" id="KAJ3431123.1"/>
    </source>
</evidence>
<gene>
    <name evidence="5" type="ORF">M0812_02799</name>
</gene>
<dbReference type="PANTHER" id="PTHR46967">
    <property type="entry name" value="INSULIN-LIKE GROWTH FACTOR BINDING PROTEIN,N-TERMINAL"/>
    <property type="match status" value="1"/>
</dbReference>
<dbReference type="Pfam" id="PF06011">
    <property type="entry name" value="TRP"/>
    <property type="match status" value="1"/>
</dbReference>
<feature type="transmembrane region" description="Helical" evidence="1">
    <location>
        <begin position="941"/>
        <end position="960"/>
    </location>
</feature>
<feature type="signal peptide" evidence="2">
    <location>
        <begin position="1"/>
        <end position="20"/>
    </location>
</feature>
<keyword evidence="1" id="KW-0472">Membrane</keyword>
<evidence type="ECO:0000256" key="1">
    <source>
        <dbReference type="SAM" id="Phobius"/>
    </source>
</evidence>
<keyword evidence="2" id="KW-0732">Signal</keyword>
<feature type="domain" description="Tyrosine-protein kinase ephrin type A/B receptor-like" evidence="4">
    <location>
        <begin position="308"/>
        <end position="348"/>
    </location>
</feature>
<feature type="chain" id="PRO_5044000986" evidence="2">
    <location>
        <begin position="21"/>
        <end position="1312"/>
    </location>
</feature>
<dbReference type="InterPro" id="IPR011050">
    <property type="entry name" value="Pectin_lyase_fold/virulence"/>
</dbReference>
<evidence type="ECO:0000256" key="2">
    <source>
        <dbReference type="SAM" id="SignalP"/>
    </source>
</evidence>
<dbReference type="SUPFAM" id="SSF51126">
    <property type="entry name" value="Pectin lyase-like"/>
    <property type="match status" value="1"/>
</dbReference>
<organism evidence="5 6">
    <name type="scientific">Anaeramoeba flamelloides</name>
    <dbReference type="NCBI Taxonomy" id="1746091"/>
    <lineage>
        <taxon>Eukaryota</taxon>
        <taxon>Metamonada</taxon>
        <taxon>Anaeramoebidae</taxon>
        <taxon>Anaeramoeba</taxon>
    </lineage>
</organism>
<feature type="domain" description="Tyrosine-protein kinase ephrin type A/B receptor-like" evidence="4">
    <location>
        <begin position="398"/>
        <end position="439"/>
    </location>
</feature>
<feature type="transmembrane region" description="Helical" evidence="1">
    <location>
        <begin position="1069"/>
        <end position="1087"/>
    </location>
</feature>
<feature type="transmembrane region" description="Helical" evidence="1">
    <location>
        <begin position="856"/>
        <end position="878"/>
    </location>
</feature>
<feature type="transmembrane region" description="Helical" evidence="1">
    <location>
        <begin position="796"/>
        <end position="816"/>
    </location>
</feature>
<sequence length="1312" mass="147546">MKNLIFFHVLFLAFLFCVSFQKCTHYVDRDGYNLNGCTNIEYPCRTISFAYDNMQENSVLCFASGTYDLLERLDLEKNVTFFSESGPEKTTINCLGGQYSAFLIANIDFTIDGFTVSKFGSTNTAAGAFNIQCLNSNGNTIKIKNSILENNYASKGAAIYNRGCKLKMINVTIRDNTASEGGAGLYCARGDDLENAVELDFENVRVVDNKLKVQDGDYNVVNEMADTGSDLVPSCRVNGYDLKNCDECYNGGNCNLEQGGCDCLPGSALPSPSCEFCNSGLYSTELNSTKCYQCGMGSYNPNSGSLTSDDCIPCDMGTYNNDTGQDQCIKCPAGTFNNETNSRTIEDCMSCSMGKYNDRMGASVCRQCSGGSYSDKVGMTKCTQCNEGTYGNKIGSKTSEDCQPCEMGTYNNQMGQTICFSCRAGTYNTESGSANYDDCIKCPRGTYNSQQGSTTRDDCALCQTGTYSNQLGLASVAGCKQCDTGHYSNAEGASLCAVCRAGEYAEKKGSTSCRNCSSGTYSDATGLSNCKLCQNGTFQSSTGETACEKCPNGTHNANTGSTTNSDCIACGLGTYQDQDGQSACKLCSTGKFGNQLALKKCFDCLPGSHSNKEGQTACEYCEIGKYQDEPGQSECKSSPFNTYTTQSGSTNFLDCPLHSQTLSISTQTPQECFCTIGYYGMPGERCVKCPDEGVCSKFNQHYPFSQPGYWNSVENPTQIFKCAVEDACPGNAMELCNETLGYSGFQCSNCISQYYKFEGQCFECPENNSQRLLIAAVLITLFTLILLFIAKKGQNYFGSLSILISFFQIIVLFPGMKLNWPYDITNFFQSLSFFNFNTDYLALECTLTLSYTEKWFAIQLMPFILIIFLALLYLVLFVHSKIVKSIGGKFIHAFPSLCVKPESTEHSIFLRPLIYLRYYFFKFWHSRMDNKALQGIKNNCINAWLAFLFLLYLILCLKILELFDCSYSENLKRYTLNYNTNYYCYDSWWYKMLPFVIIFALLYIVGIPVFLCWVLLYHSKNVNEKTFNARLGLLTSKYKKEWFFWEFVLLIKKFLIVIFYIYLTNYPNAQLTLFYLIILLSIILQLYSNPFNSKPRNFLEFTLLSITLFILFCGLIFSSGELQGLESKRRDSVTNAVIAIVVLSFFLWLIVVVFEIKNAFDSKNKSSKIKKQDKKNQKKIVDNNIGKDIDLLSSNEKKMIKFIRNKNFNIRLLLKYSSSLNNSKASNNYNFYSTLQKYFSNSQIQNQKIKKKCTDSKEKYQSLWQNHISIIIAKWFHKKSTLMHKIKISKILANYIEFYIQQLHEEIELSSH</sequence>
<reference evidence="5" key="1">
    <citation type="submission" date="2022-08" db="EMBL/GenBank/DDBJ databases">
        <title>Novel sulphate-reducing endosymbionts in the free-living metamonad Anaeramoeba.</title>
        <authorList>
            <person name="Jerlstrom-Hultqvist J."/>
            <person name="Cepicka I."/>
            <person name="Gallot-Lavallee L."/>
            <person name="Salas-Leiva D."/>
            <person name="Curtis B.A."/>
            <person name="Zahonova K."/>
            <person name="Pipaliya S."/>
            <person name="Dacks J."/>
            <person name="Roger A.J."/>
        </authorList>
    </citation>
    <scope>NUCLEOTIDE SEQUENCE</scope>
    <source>
        <strain evidence="5">Busselton2</strain>
    </source>
</reference>
<dbReference type="SUPFAM" id="SSF57184">
    <property type="entry name" value="Growth factor receptor domain"/>
    <property type="match status" value="2"/>
</dbReference>
<proteinExistence type="predicted"/>
<accession>A0AAV7YMV7</accession>
<protein>
    <submittedName>
        <fullName evidence="5">Insulin-like growth factor binding proteinn-terminal</fullName>
    </submittedName>
</protein>
<dbReference type="EMBL" id="JANTQA010000048">
    <property type="protein sequence ID" value="KAJ3431123.1"/>
    <property type="molecule type" value="Genomic_DNA"/>
</dbReference>
<name>A0AAV7YMV7_9EUKA</name>
<dbReference type="SMART" id="SM00261">
    <property type="entry name" value="FU"/>
    <property type="match status" value="3"/>
</dbReference>
<dbReference type="InterPro" id="IPR010308">
    <property type="entry name" value="TRP_C"/>
</dbReference>
<keyword evidence="1" id="KW-0812">Transmembrane</keyword>
<feature type="transmembrane region" description="Helical" evidence="1">
    <location>
        <begin position="1099"/>
        <end position="1117"/>
    </location>
</feature>
<dbReference type="Pfam" id="PF07699">
    <property type="entry name" value="Ephrin_rec_like"/>
    <property type="match status" value="4"/>
</dbReference>
<comment type="caution">
    <text evidence="5">The sequence shown here is derived from an EMBL/GenBank/DDBJ whole genome shotgun (WGS) entry which is preliminary data.</text>
</comment>
<feature type="transmembrane region" description="Helical" evidence="1">
    <location>
        <begin position="772"/>
        <end position="789"/>
    </location>
</feature>
<feature type="domain" description="TRP C-terminal" evidence="3">
    <location>
        <begin position="986"/>
        <end position="1177"/>
    </location>
</feature>
<dbReference type="SMART" id="SM01411">
    <property type="entry name" value="Ephrin_rec_like"/>
    <property type="match status" value="8"/>
</dbReference>